<evidence type="ECO:0000313" key="2">
    <source>
        <dbReference type="Proteomes" id="UP000653056"/>
    </source>
</evidence>
<dbReference type="RefSeq" id="WP_189471634.1">
    <property type="nucleotide sequence ID" value="NZ_BMXS01000023.1"/>
</dbReference>
<comment type="caution">
    <text evidence="1">The sequence shown here is derived from an EMBL/GenBank/DDBJ whole genome shotgun (WGS) entry which is preliminary data.</text>
</comment>
<dbReference type="Proteomes" id="UP000653056">
    <property type="component" value="Unassembled WGS sequence"/>
</dbReference>
<proteinExistence type="predicted"/>
<sequence length="236" mass="27508">MHETNTPLPLIVSTDEWQAALEQQIAKEKEFTRARDRLNAERRRLPMVKVEKEYAFEGPSGTLSLLDLFEGRQQLIVYHFMFGPDWEAGCDGCSWVADAMTHPAHLHARDTSFVMISRAPLAKLERYKARMGWIHLPWYSSYGSDFNFDMGVTTSDRNDPTADRGEKHGVSIFLRDGKDIYRTYFTGKRGVEYLGSHWTYLDLTPYGRQETWEDSPEGWPQTAPYVWNRRHDEYDT</sequence>
<dbReference type="InterPro" id="IPR036249">
    <property type="entry name" value="Thioredoxin-like_sf"/>
</dbReference>
<accession>A0ABQ2Z813</accession>
<dbReference type="EMBL" id="BMXS01000023">
    <property type="protein sequence ID" value="GGY04963.1"/>
    <property type="molecule type" value="Genomic_DNA"/>
</dbReference>
<dbReference type="InterPro" id="IPR010296">
    <property type="entry name" value="DUF899_thioredox"/>
</dbReference>
<evidence type="ECO:0000313" key="1">
    <source>
        <dbReference type="EMBL" id="GGY04963.1"/>
    </source>
</evidence>
<name>A0ABQ2Z813_9GAMM</name>
<dbReference type="SUPFAM" id="SSF52833">
    <property type="entry name" value="Thioredoxin-like"/>
    <property type="match status" value="1"/>
</dbReference>
<organism evidence="1 2">
    <name type="scientific">Litchfieldella qijiaojingensis</name>
    <dbReference type="NCBI Taxonomy" id="980347"/>
    <lineage>
        <taxon>Bacteria</taxon>
        <taxon>Pseudomonadati</taxon>
        <taxon>Pseudomonadota</taxon>
        <taxon>Gammaproteobacteria</taxon>
        <taxon>Oceanospirillales</taxon>
        <taxon>Halomonadaceae</taxon>
        <taxon>Litchfieldella</taxon>
    </lineage>
</organism>
<evidence type="ECO:0008006" key="3">
    <source>
        <dbReference type="Google" id="ProtNLM"/>
    </source>
</evidence>
<protein>
    <recommendedName>
        <fullName evidence="3">DUF899 domain-containing protein</fullName>
    </recommendedName>
</protein>
<dbReference type="Pfam" id="PF05988">
    <property type="entry name" value="DUF899"/>
    <property type="match status" value="1"/>
</dbReference>
<gene>
    <name evidence="1" type="ORF">GCM10007160_35810</name>
</gene>
<reference evidence="2" key="1">
    <citation type="journal article" date="2019" name="Int. J. Syst. Evol. Microbiol.">
        <title>The Global Catalogue of Microorganisms (GCM) 10K type strain sequencing project: providing services to taxonomists for standard genome sequencing and annotation.</title>
        <authorList>
            <consortium name="The Broad Institute Genomics Platform"/>
            <consortium name="The Broad Institute Genome Sequencing Center for Infectious Disease"/>
            <person name="Wu L."/>
            <person name="Ma J."/>
        </authorList>
    </citation>
    <scope>NUCLEOTIDE SEQUENCE [LARGE SCALE GENOMIC DNA]</scope>
    <source>
        <strain evidence="2">KCTC 22228</strain>
    </source>
</reference>
<keyword evidence="2" id="KW-1185">Reference proteome</keyword>